<evidence type="ECO:0000259" key="7">
    <source>
        <dbReference type="PROSITE" id="PS51898"/>
    </source>
</evidence>
<dbReference type="PROSITE" id="PS51898">
    <property type="entry name" value="TYR_RECOMBINASE"/>
    <property type="match status" value="1"/>
</dbReference>
<dbReference type="GO" id="GO:0003677">
    <property type="term" value="F:DNA binding"/>
    <property type="evidence" value="ECO:0007669"/>
    <property type="project" value="UniProtKB-UniRule"/>
</dbReference>
<dbReference type="KEGG" id="ima:PO878_08250"/>
<dbReference type="AlphaFoldDB" id="A0AAE9YA92"/>
<dbReference type="PANTHER" id="PTHR30349">
    <property type="entry name" value="PHAGE INTEGRASE-RELATED"/>
    <property type="match status" value="1"/>
</dbReference>
<dbReference type="InterPro" id="IPR058717">
    <property type="entry name" value="Phage_L5_Integrase_N"/>
</dbReference>
<dbReference type="InterPro" id="IPR010998">
    <property type="entry name" value="Integrase_recombinase_N"/>
</dbReference>
<feature type="region of interest" description="Disordered" evidence="6">
    <location>
        <begin position="362"/>
        <end position="401"/>
    </location>
</feature>
<feature type="domain" description="Core-binding (CB)" evidence="8">
    <location>
        <begin position="65"/>
        <end position="147"/>
    </location>
</feature>
<dbReference type="InterPro" id="IPR011010">
    <property type="entry name" value="DNA_brk_join_enz"/>
</dbReference>
<evidence type="ECO:0000256" key="2">
    <source>
        <dbReference type="ARBA" id="ARBA00022908"/>
    </source>
</evidence>
<organism evidence="9 10">
    <name type="scientific">Iamia majanohamensis</name>
    <dbReference type="NCBI Taxonomy" id="467976"/>
    <lineage>
        <taxon>Bacteria</taxon>
        <taxon>Bacillati</taxon>
        <taxon>Actinomycetota</taxon>
        <taxon>Acidimicrobiia</taxon>
        <taxon>Acidimicrobiales</taxon>
        <taxon>Iamiaceae</taxon>
        <taxon>Iamia</taxon>
    </lineage>
</organism>
<evidence type="ECO:0000313" key="10">
    <source>
        <dbReference type="Proteomes" id="UP001216390"/>
    </source>
</evidence>
<dbReference type="InterPro" id="IPR004107">
    <property type="entry name" value="Integrase_SAM-like_N"/>
</dbReference>
<dbReference type="PROSITE" id="PS51900">
    <property type="entry name" value="CB"/>
    <property type="match status" value="1"/>
</dbReference>
<dbReference type="GO" id="GO:0015074">
    <property type="term" value="P:DNA integration"/>
    <property type="evidence" value="ECO:0007669"/>
    <property type="project" value="UniProtKB-KW"/>
</dbReference>
<dbReference type="CDD" id="cd01189">
    <property type="entry name" value="INT_ICEBs1_C_like"/>
    <property type="match status" value="1"/>
</dbReference>
<dbReference type="Gene3D" id="1.10.150.130">
    <property type="match status" value="1"/>
</dbReference>
<feature type="domain" description="Tyr recombinase" evidence="7">
    <location>
        <begin position="168"/>
        <end position="356"/>
    </location>
</feature>
<evidence type="ECO:0000259" key="8">
    <source>
        <dbReference type="PROSITE" id="PS51900"/>
    </source>
</evidence>
<dbReference type="EMBL" id="CP116942">
    <property type="protein sequence ID" value="WCO68716.1"/>
    <property type="molecule type" value="Genomic_DNA"/>
</dbReference>
<dbReference type="InterPro" id="IPR050090">
    <property type="entry name" value="Tyrosine_recombinase_XerCD"/>
</dbReference>
<dbReference type="Pfam" id="PF26003">
    <property type="entry name" value="Integrase_N_phage"/>
    <property type="match status" value="1"/>
</dbReference>
<evidence type="ECO:0000256" key="4">
    <source>
        <dbReference type="ARBA" id="ARBA00023172"/>
    </source>
</evidence>
<dbReference type="Pfam" id="PF00589">
    <property type="entry name" value="Phage_integrase"/>
    <property type="match status" value="1"/>
</dbReference>
<evidence type="ECO:0000256" key="1">
    <source>
        <dbReference type="ARBA" id="ARBA00008857"/>
    </source>
</evidence>
<comment type="similarity">
    <text evidence="1">Belongs to the 'phage' integrase family.</text>
</comment>
<dbReference type="Proteomes" id="UP001216390">
    <property type="component" value="Chromosome"/>
</dbReference>
<dbReference type="Pfam" id="PF14659">
    <property type="entry name" value="Phage_int_SAM_3"/>
    <property type="match status" value="1"/>
</dbReference>
<dbReference type="InterPro" id="IPR013762">
    <property type="entry name" value="Integrase-like_cat_sf"/>
</dbReference>
<proteinExistence type="inferred from homology"/>
<accession>A0AAE9YA92</accession>
<reference evidence="9" key="1">
    <citation type="submission" date="2023-01" db="EMBL/GenBank/DDBJ databases">
        <title>The diversity of Class Acidimicrobiia in South China Sea sediment environments and the proposal of Iamia marina sp. nov., a novel species of the genus Iamia.</title>
        <authorList>
            <person name="He Y."/>
            <person name="Tian X."/>
        </authorList>
    </citation>
    <scope>NUCLEOTIDE SEQUENCE</scope>
    <source>
        <strain evidence="9">DSM 19957</strain>
    </source>
</reference>
<protein>
    <submittedName>
        <fullName evidence="9">Site-specific integrase</fullName>
    </submittedName>
</protein>
<dbReference type="InterPro" id="IPR044068">
    <property type="entry name" value="CB"/>
</dbReference>
<evidence type="ECO:0000256" key="3">
    <source>
        <dbReference type="ARBA" id="ARBA00023125"/>
    </source>
</evidence>
<evidence type="ECO:0000256" key="5">
    <source>
        <dbReference type="PROSITE-ProRule" id="PRU01248"/>
    </source>
</evidence>
<evidence type="ECO:0000313" key="9">
    <source>
        <dbReference type="EMBL" id="WCO68716.1"/>
    </source>
</evidence>
<keyword evidence="10" id="KW-1185">Reference proteome</keyword>
<keyword evidence="3 5" id="KW-0238">DNA-binding</keyword>
<evidence type="ECO:0000256" key="6">
    <source>
        <dbReference type="SAM" id="MobiDB-lite"/>
    </source>
</evidence>
<dbReference type="GO" id="GO:0006310">
    <property type="term" value="P:DNA recombination"/>
    <property type="evidence" value="ECO:0007669"/>
    <property type="project" value="UniProtKB-KW"/>
</dbReference>
<sequence>MARRRAGTVRKLPSGRWQARYWNPAGDRINAPDTFATKGDAQRWLAATETDVGRGDWHDPRLGDVPYAQWAQRWLTIKEPHLADSTIDLYRYLLRRHVAPRFGTTAVGRITAVDVQAWLADLHASSLSPNTVAKAYRLLKGSLDGAVEAGLIARTPCTLKGAGTERHDEMRIATPEQITDLATAAGPHWEALILTAAYSGLRWGELAGLRRCDIDLDAATITVARKLSEVNGTLTFGPPKTAAGKRTVGIPSFVARALQAHVDLYADPGPEGLVFPSPDGGPMRRSNFRRRVWVPATTEAGVAGLRFHDLRHTAATLAAASGTSVKALMARIGHASTSAALRYQHVIDGQDAEIVDYLERFGQEPDEPPVPSRAHDDPPVTAPIGHVVGTTPEPDDEVWAP</sequence>
<keyword evidence="2" id="KW-0229">DNA integration</keyword>
<name>A0AAE9YA92_9ACTN</name>
<keyword evidence="4" id="KW-0233">DNA recombination</keyword>
<dbReference type="InterPro" id="IPR002104">
    <property type="entry name" value="Integrase_catalytic"/>
</dbReference>
<dbReference type="RefSeq" id="WP_272738232.1">
    <property type="nucleotide sequence ID" value="NZ_CP116942.1"/>
</dbReference>
<gene>
    <name evidence="9" type="ORF">PO878_08250</name>
</gene>
<dbReference type="PANTHER" id="PTHR30349:SF64">
    <property type="entry name" value="PROPHAGE INTEGRASE INTD-RELATED"/>
    <property type="match status" value="1"/>
</dbReference>
<dbReference type="Gene3D" id="1.10.443.10">
    <property type="entry name" value="Intergrase catalytic core"/>
    <property type="match status" value="1"/>
</dbReference>
<dbReference type="SUPFAM" id="SSF56349">
    <property type="entry name" value="DNA breaking-rejoining enzymes"/>
    <property type="match status" value="1"/>
</dbReference>